<reference evidence="5 6" key="1">
    <citation type="submission" date="2017-07" db="EMBL/GenBank/DDBJ databases">
        <title>Elstera cyanobacteriorum sp. nov., a novel bacterium isolated from cyanobacterial aggregates in a eutrophic lake.</title>
        <authorList>
            <person name="Cai H."/>
        </authorList>
    </citation>
    <scope>NUCLEOTIDE SEQUENCE [LARGE SCALE GENOMIC DNA]</scope>
    <source>
        <strain evidence="5 6">TH019</strain>
    </source>
</reference>
<dbReference type="GO" id="GO:0008081">
    <property type="term" value="F:phosphoric diester hydrolase activity"/>
    <property type="evidence" value="ECO:0007669"/>
    <property type="project" value="UniProtKB-ARBA"/>
</dbReference>
<evidence type="ECO:0000259" key="4">
    <source>
        <dbReference type="PROSITE" id="PS51832"/>
    </source>
</evidence>
<dbReference type="PROSITE" id="PS50110">
    <property type="entry name" value="RESPONSE_REGULATORY"/>
    <property type="match status" value="1"/>
</dbReference>
<feature type="compositionally biased region" description="Acidic residues" evidence="2">
    <location>
        <begin position="7"/>
        <end position="19"/>
    </location>
</feature>
<evidence type="ECO:0000259" key="3">
    <source>
        <dbReference type="PROSITE" id="PS50110"/>
    </source>
</evidence>
<dbReference type="EMBL" id="NOXS01000031">
    <property type="protein sequence ID" value="OYQ19313.1"/>
    <property type="molecule type" value="Genomic_DNA"/>
</dbReference>
<evidence type="ECO:0000256" key="1">
    <source>
        <dbReference type="PROSITE-ProRule" id="PRU00169"/>
    </source>
</evidence>
<feature type="region of interest" description="Disordered" evidence="2">
    <location>
        <begin position="1"/>
        <end position="25"/>
    </location>
</feature>
<dbReference type="InterPro" id="IPR021800">
    <property type="entry name" value="DUF3369"/>
</dbReference>
<dbReference type="Gene3D" id="3.40.50.2300">
    <property type="match status" value="1"/>
</dbReference>
<dbReference type="PANTHER" id="PTHR45228">
    <property type="entry name" value="CYCLIC DI-GMP PHOSPHODIESTERASE TM_0186-RELATED"/>
    <property type="match status" value="1"/>
</dbReference>
<dbReference type="Pfam" id="PF00072">
    <property type="entry name" value="Response_reg"/>
    <property type="match status" value="1"/>
</dbReference>
<dbReference type="CDD" id="cd00077">
    <property type="entry name" value="HDc"/>
    <property type="match status" value="1"/>
</dbReference>
<feature type="domain" description="HD-GYP" evidence="4">
    <location>
        <begin position="322"/>
        <end position="522"/>
    </location>
</feature>
<dbReference type="SUPFAM" id="SSF52172">
    <property type="entry name" value="CheY-like"/>
    <property type="match status" value="1"/>
</dbReference>
<accession>A0A255XQS8</accession>
<proteinExistence type="predicted"/>
<dbReference type="SUPFAM" id="SSF109604">
    <property type="entry name" value="HD-domain/PDEase-like"/>
    <property type="match status" value="1"/>
</dbReference>
<feature type="domain" description="Response regulatory" evidence="3">
    <location>
        <begin position="33"/>
        <end position="157"/>
    </location>
</feature>
<dbReference type="Pfam" id="PF13487">
    <property type="entry name" value="HD_5"/>
    <property type="match status" value="1"/>
</dbReference>
<protein>
    <recommendedName>
        <fullName evidence="7">Phosphodiesterase</fullName>
    </recommendedName>
</protein>
<comment type="caution">
    <text evidence="5">The sequence shown here is derived from an EMBL/GenBank/DDBJ whole genome shotgun (WGS) entry which is preliminary data.</text>
</comment>
<dbReference type="SMART" id="SM00448">
    <property type="entry name" value="REC"/>
    <property type="match status" value="1"/>
</dbReference>
<dbReference type="SMART" id="SM00471">
    <property type="entry name" value="HDc"/>
    <property type="match status" value="1"/>
</dbReference>
<evidence type="ECO:0000313" key="6">
    <source>
        <dbReference type="Proteomes" id="UP000216361"/>
    </source>
</evidence>
<dbReference type="Gene3D" id="1.10.3210.10">
    <property type="entry name" value="Hypothetical protein af1432"/>
    <property type="match status" value="1"/>
</dbReference>
<dbReference type="InterPro" id="IPR001789">
    <property type="entry name" value="Sig_transdc_resp-reg_receiver"/>
</dbReference>
<evidence type="ECO:0008006" key="7">
    <source>
        <dbReference type="Google" id="ProtNLM"/>
    </source>
</evidence>
<evidence type="ECO:0000313" key="5">
    <source>
        <dbReference type="EMBL" id="OYQ19313.1"/>
    </source>
</evidence>
<dbReference type="PANTHER" id="PTHR45228:SF9">
    <property type="entry name" value="3'3'-CGAMP-SPECIFIC PHOSPHODIESTERASE 2"/>
    <property type="match status" value="1"/>
</dbReference>
<dbReference type="OrthoDB" id="7326651at2"/>
<dbReference type="Pfam" id="PF11849">
    <property type="entry name" value="DUF3369"/>
    <property type="match status" value="1"/>
</dbReference>
<gene>
    <name evidence="5" type="ORF">CHR90_07720</name>
</gene>
<dbReference type="GO" id="GO:0000160">
    <property type="term" value="P:phosphorelay signal transduction system"/>
    <property type="evidence" value="ECO:0007669"/>
    <property type="project" value="InterPro"/>
</dbReference>
<dbReference type="Proteomes" id="UP000216361">
    <property type="component" value="Unassembled WGS sequence"/>
</dbReference>
<dbReference type="InterPro" id="IPR052020">
    <property type="entry name" value="Cyclic_di-GMP/3'3'-cGAMP_PDE"/>
</dbReference>
<keyword evidence="1" id="KW-0597">Phosphoprotein</keyword>
<sequence length="522" mass="57360">MAPADLNPDDELLFADDTPEPGRKRPRLVQPWRMLVVDDEPDVHRVTRMVLSDFSFEGRPLEILSAYSGAEARLLLSQSNDIAVILLDVVMETDDAGLTLVRQIRQDLRNENVRIVLRTGQPGMAPEQTVIVEYDINDYKSKAELTAQKLFTTIVAALRSYRDLVAIEQGRKGLEKVLEASTSLFELRSTDAFLAGILDQINALLDAEGGSILCTAGDELPGSDPTAVVRAAAGRFADLAGKRLAEIPHPTIVHEIVSAFARGSNQYLDDHCAVFFKASGEVRSVAFIEATRPLSPLDHRLVDLFCAKASIAYDNVLLQEHLGLAQEATVFALARLAEFKDPTTGDHLHRVELMTNKIALEMQRRGLALGELDDVLVKKIGLASILHDVGKVGVPDNILCKAGGLNETEWLTMRRHASLGAEILQTASRRLRGRTFLSIGAEIALGHHEKWNGTGYPRGLKGKDIPLSARIVAVADVFDALTSKRPYKEAWDRQDAIDWIKARVDIDFDPDVVTAFLGVVEG</sequence>
<feature type="modified residue" description="4-aspartylphosphate" evidence="1">
    <location>
        <position position="88"/>
    </location>
</feature>
<dbReference type="PROSITE" id="PS51832">
    <property type="entry name" value="HD_GYP"/>
    <property type="match status" value="1"/>
</dbReference>
<dbReference type="AlphaFoldDB" id="A0A255XQS8"/>
<dbReference type="InterPro" id="IPR037522">
    <property type="entry name" value="HD_GYP_dom"/>
</dbReference>
<dbReference type="InterPro" id="IPR011006">
    <property type="entry name" value="CheY-like_superfamily"/>
</dbReference>
<dbReference type="RefSeq" id="WP_094408417.1">
    <property type="nucleotide sequence ID" value="NZ_BMJZ01000004.1"/>
</dbReference>
<keyword evidence="6" id="KW-1185">Reference proteome</keyword>
<name>A0A255XQS8_9PROT</name>
<organism evidence="5 6">
    <name type="scientific">Elstera cyanobacteriorum</name>
    <dbReference type="NCBI Taxonomy" id="2022747"/>
    <lineage>
        <taxon>Bacteria</taxon>
        <taxon>Pseudomonadati</taxon>
        <taxon>Pseudomonadota</taxon>
        <taxon>Alphaproteobacteria</taxon>
        <taxon>Rhodospirillales</taxon>
        <taxon>Rhodospirillaceae</taxon>
        <taxon>Elstera</taxon>
    </lineage>
</organism>
<dbReference type="InterPro" id="IPR003607">
    <property type="entry name" value="HD/PDEase_dom"/>
</dbReference>
<evidence type="ECO:0000256" key="2">
    <source>
        <dbReference type="SAM" id="MobiDB-lite"/>
    </source>
</evidence>